<keyword evidence="6" id="KW-1185">Reference proteome</keyword>
<keyword evidence="1" id="KW-0479">Metal-binding</keyword>
<dbReference type="OrthoDB" id="6287690at2759"/>
<sequence length="518" mass="60105">MELIDDTANNEVKYEISENLTEEFMDDEAMADAAPIPQPNFKTIAGSSQRGKDKLIDSNGYSFNIKVVRGATTYWQCISRSKTVNCRATVVNHINKAPARLLPRIKNFDQQANRLRSKNMPVEPTNSYFELNLDHVSNNFLKKDFMVKENSAQLTDSMCQQTIKKLKNKIVLDISNKYYNFRKQLIIKDDTLYQQCNGKFRLIIPDKLTNSIIDHYHNSKLYCYSGLTKCSQLIKMSNNGNKYIINMIDYYSSRLENVAVPDITAKTVTTVLNKSIILKYGPPIKIYTYMGKQFDCSLIKELCDTFGIKKTNSHPYQHNENVEQANRIIMEKLIILCTTEFNDWDEKLDEIVYSFRALPSSRTGISPLELLFGERDDNALEKVNSYTRKYLISMKNNFDKKVQKSFSSHNSAYVPNVPIRSKNQKIYKRDPRNCSIPKRLVNYDLTTNQIKQNNNIELLYDNIHQRLTDYIDSLIKLNKALEATNNNDPSLFQLIHHYEFMIDHSISKSLRIQENLDI</sequence>
<reference evidence="5 6" key="1">
    <citation type="submission" date="2016-04" db="EMBL/GenBank/DDBJ databases">
        <title>The genome of Intoshia linei affirms orthonectids as highly simplified spiralians.</title>
        <authorList>
            <person name="Mikhailov K.V."/>
            <person name="Slusarev G.S."/>
            <person name="Nikitin M.A."/>
            <person name="Logacheva M.D."/>
            <person name="Penin A."/>
            <person name="Aleoshin V."/>
            <person name="Panchin Y.V."/>
        </authorList>
    </citation>
    <scope>NUCLEOTIDE SEQUENCE [LARGE SCALE GENOMIC DNA]</scope>
    <source>
        <strain evidence="5">Intl2013</strain>
        <tissue evidence="5">Whole animal</tissue>
    </source>
</reference>
<dbReference type="GO" id="GO:0003676">
    <property type="term" value="F:nucleic acid binding"/>
    <property type="evidence" value="ECO:0007669"/>
    <property type="project" value="InterPro"/>
</dbReference>
<evidence type="ECO:0000256" key="1">
    <source>
        <dbReference type="ARBA" id="ARBA00022723"/>
    </source>
</evidence>
<evidence type="ECO:0000313" key="6">
    <source>
        <dbReference type="Proteomes" id="UP000078046"/>
    </source>
</evidence>
<dbReference type="InterPro" id="IPR007588">
    <property type="entry name" value="Znf_FLYWCH"/>
</dbReference>
<dbReference type="InterPro" id="IPR036397">
    <property type="entry name" value="RNaseH_sf"/>
</dbReference>
<dbReference type="AlphaFoldDB" id="A0A177AUX2"/>
<gene>
    <name evidence="5" type="ORF">A3Q56_06954</name>
</gene>
<dbReference type="EMBL" id="LWCA01001347">
    <property type="protein sequence ID" value="OAF65322.1"/>
    <property type="molecule type" value="Genomic_DNA"/>
</dbReference>
<feature type="domain" description="Integrase catalytic" evidence="4">
    <location>
        <begin position="201"/>
        <end position="375"/>
    </location>
</feature>
<dbReference type="InterPro" id="IPR050951">
    <property type="entry name" value="Retrovirus_Pol_polyprotein"/>
</dbReference>
<dbReference type="Gene3D" id="2.20.25.240">
    <property type="match status" value="1"/>
</dbReference>
<proteinExistence type="predicted"/>
<accession>A0A177AUX2</accession>
<dbReference type="Proteomes" id="UP000078046">
    <property type="component" value="Unassembled WGS sequence"/>
</dbReference>
<dbReference type="SUPFAM" id="SSF53098">
    <property type="entry name" value="Ribonuclease H-like"/>
    <property type="match status" value="1"/>
</dbReference>
<evidence type="ECO:0000256" key="3">
    <source>
        <dbReference type="ARBA" id="ARBA00022833"/>
    </source>
</evidence>
<evidence type="ECO:0000256" key="2">
    <source>
        <dbReference type="ARBA" id="ARBA00022771"/>
    </source>
</evidence>
<dbReference type="Pfam" id="PF04500">
    <property type="entry name" value="FLYWCH"/>
    <property type="match status" value="1"/>
</dbReference>
<evidence type="ECO:0000259" key="4">
    <source>
        <dbReference type="PROSITE" id="PS50994"/>
    </source>
</evidence>
<evidence type="ECO:0000313" key="5">
    <source>
        <dbReference type="EMBL" id="OAF65322.1"/>
    </source>
</evidence>
<dbReference type="InterPro" id="IPR012337">
    <property type="entry name" value="RNaseH-like_sf"/>
</dbReference>
<organism evidence="5 6">
    <name type="scientific">Intoshia linei</name>
    <dbReference type="NCBI Taxonomy" id="1819745"/>
    <lineage>
        <taxon>Eukaryota</taxon>
        <taxon>Metazoa</taxon>
        <taxon>Spiralia</taxon>
        <taxon>Lophotrochozoa</taxon>
        <taxon>Mesozoa</taxon>
        <taxon>Orthonectida</taxon>
        <taxon>Rhopaluridae</taxon>
        <taxon>Intoshia</taxon>
    </lineage>
</organism>
<comment type="caution">
    <text evidence="5">The sequence shown here is derived from an EMBL/GenBank/DDBJ whole genome shotgun (WGS) entry which is preliminary data.</text>
</comment>
<dbReference type="GO" id="GO:0015074">
    <property type="term" value="P:DNA integration"/>
    <property type="evidence" value="ECO:0007669"/>
    <property type="project" value="InterPro"/>
</dbReference>
<dbReference type="Gene3D" id="3.30.420.10">
    <property type="entry name" value="Ribonuclease H-like superfamily/Ribonuclease H"/>
    <property type="match status" value="1"/>
</dbReference>
<dbReference type="InterPro" id="IPR001584">
    <property type="entry name" value="Integrase_cat-core"/>
</dbReference>
<dbReference type="PROSITE" id="PS50994">
    <property type="entry name" value="INTEGRASE"/>
    <property type="match status" value="1"/>
</dbReference>
<keyword evidence="3" id="KW-0862">Zinc</keyword>
<dbReference type="PANTHER" id="PTHR37984">
    <property type="entry name" value="PROTEIN CBG26694"/>
    <property type="match status" value="1"/>
</dbReference>
<dbReference type="PANTHER" id="PTHR37984:SF15">
    <property type="entry name" value="INTEGRASE CATALYTIC DOMAIN-CONTAINING PROTEIN"/>
    <property type="match status" value="1"/>
</dbReference>
<keyword evidence="2" id="KW-0863">Zinc-finger</keyword>
<name>A0A177AUX2_9BILA</name>
<protein>
    <recommendedName>
        <fullName evidence="4">Integrase catalytic domain-containing protein</fullName>
    </recommendedName>
</protein>
<dbReference type="GO" id="GO:0008270">
    <property type="term" value="F:zinc ion binding"/>
    <property type="evidence" value="ECO:0007669"/>
    <property type="project" value="UniProtKB-KW"/>
</dbReference>